<dbReference type="Gene3D" id="3.10.20.90">
    <property type="entry name" value="Phosphatidylinositol 3-kinase Catalytic Subunit, Chain A, domain 1"/>
    <property type="match status" value="1"/>
</dbReference>
<dbReference type="EMBL" id="JAPEUX010000006">
    <property type="protein sequence ID" value="KAJ4350478.1"/>
    <property type="molecule type" value="Genomic_DNA"/>
</dbReference>
<feature type="compositionally biased region" description="Basic and acidic residues" evidence="3">
    <location>
        <begin position="60"/>
        <end position="163"/>
    </location>
</feature>
<evidence type="ECO:0000313" key="5">
    <source>
        <dbReference type="EMBL" id="KAJ4350478.1"/>
    </source>
</evidence>
<dbReference type="InterPro" id="IPR000626">
    <property type="entry name" value="Ubiquitin-like_dom"/>
</dbReference>
<dbReference type="InterPro" id="IPR039732">
    <property type="entry name" value="Hub1/Ubl5"/>
</dbReference>
<dbReference type="AlphaFoldDB" id="A0A9W8XHI2"/>
<dbReference type="PANTHER" id="PTHR13042">
    <property type="entry name" value="UBIQUITIN-LIKE PROTEIN 5"/>
    <property type="match status" value="1"/>
</dbReference>
<evidence type="ECO:0000313" key="6">
    <source>
        <dbReference type="Proteomes" id="UP001140513"/>
    </source>
</evidence>
<dbReference type="SUPFAM" id="SSF54236">
    <property type="entry name" value="Ubiquitin-like"/>
    <property type="match status" value="1"/>
</dbReference>
<gene>
    <name evidence="5" type="ORF">N0V89_009099</name>
</gene>
<feature type="compositionally biased region" description="Basic and acidic residues" evidence="3">
    <location>
        <begin position="23"/>
        <end position="35"/>
    </location>
</feature>
<dbReference type="RefSeq" id="XP_056069408.1">
    <property type="nucleotide sequence ID" value="XM_056217852.1"/>
</dbReference>
<evidence type="ECO:0000256" key="2">
    <source>
        <dbReference type="ARBA" id="ARBA00022786"/>
    </source>
</evidence>
<feature type="domain" description="Ubiquitin-like" evidence="4">
    <location>
        <begin position="177"/>
        <end position="246"/>
    </location>
</feature>
<evidence type="ECO:0000259" key="4">
    <source>
        <dbReference type="PROSITE" id="PS50053"/>
    </source>
</evidence>
<keyword evidence="6" id="KW-1185">Reference proteome</keyword>
<dbReference type="Proteomes" id="UP001140513">
    <property type="component" value="Unassembled WGS sequence"/>
</dbReference>
<accession>A0A9W8XHI2</accession>
<dbReference type="InterPro" id="IPR029071">
    <property type="entry name" value="Ubiquitin-like_domsf"/>
</dbReference>
<dbReference type="PROSITE" id="PS50053">
    <property type="entry name" value="UBIQUITIN_2"/>
    <property type="match status" value="1"/>
</dbReference>
<keyword evidence="2" id="KW-0833">Ubl conjugation pathway</keyword>
<organism evidence="5 6">
    <name type="scientific">Didymosphaeria variabile</name>
    <dbReference type="NCBI Taxonomy" id="1932322"/>
    <lineage>
        <taxon>Eukaryota</taxon>
        <taxon>Fungi</taxon>
        <taxon>Dikarya</taxon>
        <taxon>Ascomycota</taxon>
        <taxon>Pezizomycotina</taxon>
        <taxon>Dothideomycetes</taxon>
        <taxon>Pleosporomycetidae</taxon>
        <taxon>Pleosporales</taxon>
        <taxon>Massarineae</taxon>
        <taxon>Didymosphaeriaceae</taxon>
        <taxon>Didymosphaeria</taxon>
    </lineage>
</organism>
<dbReference type="OrthoDB" id="3881at2759"/>
<sequence>MPSPAPHPDRAALVPRSKSQSPARKDDAPAKDSSRARSRSRSPRRSPPRKPKSYSGLKWKKPDRSDAGDRDGRDRDDRRGGYDRDDRRRDDGHNDRGFRRDDRERRDRRDDDRRRDYRDDRDRRGKDRDSDRRRDRDRDHSDRPPRSDRDRDRDSKPPREKKPAAAPAPIASGEPMIIVTVNDRLGTKAQIPCMASDPVKVFKAMVAAKIGRPVHEIMLKRQGERPFHDQLSLADYGVSHGVQIDLELNTGD</sequence>
<name>A0A9W8XHI2_9PLEO</name>
<protein>
    <recommendedName>
        <fullName evidence="1">Ubiquitin-like modifier HUB1</fullName>
    </recommendedName>
</protein>
<dbReference type="GeneID" id="80912629"/>
<feature type="region of interest" description="Disordered" evidence="3">
    <location>
        <begin position="1"/>
        <end position="172"/>
    </location>
</feature>
<evidence type="ECO:0000256" key="3">
    <source>
        <dbReference type="SAM" id="MobiDB-lite"/>
    </source>
</evidence>
<evidence type="ECO:0000256" key="1">
    <source>
        <dbReference type="ARBA" id="ARBA00014108"/>
    </source>
</evidence>
<reference evidence="5" key="1">
    <citation type="submission" date="2022-10" db="EMBL/GenBank/DDBJ databases">
        <title>Tapping the CABI collections for fungal endophytes: first genome assemblies for Collariella, Neodidymelliopsis, Ascochyta clinopodiicola, Didymella pomorum, Didymosphaeria variabile, Neocosmospora piperis and Neocucurbitaria cava.</title>
        <authorList>
            <person name="Hill R."/>
        </authorList>
    </citation>
    <scope>NUCLEOTIDE SEQUENCE</scope>
    <source>
        <strain evidence="5">IMI 356815</strain>
    </source>
</reference>
<comment type="caution">
    <text evidence="5">The sequence shown here is derived from an EMBL/GenBank/DDBJ whole genome shotgun (WGS) entry which is preliminary data.</text>
</comment>
<feature type="compositionally biased region" description="Basic residues" evidence="3">
    <location>
        <begin position="36"/>
        <end position="52"/>
    </location>
</feature>
<proteinExistence type="predicted"/>